<protein>
    <submittedName>
        <fullName evidence="2">Uncharacterized protein</fullName>
    </submittedName>
</protein>
<proteinExistence type="predicted"/>
<name>A0AC34F3A3_9BILA</name>
<evidence type="ECO:0000313" key="1">
    <source>
        <dbReference type="Proteomes" id="UP000887579"/>
    </source>
</evidence>
<dbReference type="Proteomes" id="UP000887579">
    <property type="component" value="Unplaced"/>
</dbReference>
<organism evidence="1 2">
    <name type="scientific">Panagrolaimus sp. ES5</name>
    <dbReference type="NCBI Taxonomy" id="591445"/>
    <lineage>
        <taxon>Eukaryota</taxon>
        <taxon>Metazoa</taxon>
        <taxon>Ecdysozoa</taxon>
        <taxon>Nematoda</taxon>
        <taxon>Chromadorea</taxon>
        <taxon>Rhabditida</taxon>
        <taxon>Tylenchina</taxon>
        <taxon>Panagrolaimomorpha</taxon>
        <taxon>Panagrolaimoidea</taxon>
        <taxon>Panagrolaimidae</taxon>
        <taxon>Panagrolaimus</taxon>
    </lineage>
</organism>
<dbReference type="WBParaSite" id="ES5_v2.g11356.t1">
    <property type="protein sequence ID" value="ES5_v2.g11356.t1"/>
    <property type="gene ID" value="ES5_v2.g11356"/>
</dbReference>
<evidence type="ECO:0000313" key="2">
    <source>
        <dbReference type="WBParaSite" id="ES5_v2.g11356.t1"/>
    </source>
</evidence>
<accession>A0AC34F3A3</accession>
<sequence length="142" mass="16815">MDKVHDPKHPNRYQWGSDDQITSNESTRENSVKTTDSVTSFSSKETQRRQQTDRKLKKYGRQMEVKLCKSAIEELHQETMKQKHEEKCRRESEALKRKENSLAKKKKAAQETQQISNQIKNLKDSFSKKKGQWPNTFYHTDL</sequence>
<reference evidence="2" key="1">
    <citation type="submission" date="2022-11" db="UniProtKB">
        <authorList>
            <consortium name="WormBaseParasite"/>
        </authorList>
    </citation>
    <scope>IDENTIFICATION</scope>
</reference>